<evidence type="ECO:0000256" key="12">
    <source>
        <dbReference type="SAM" id="Phobius"/>
    </source>
</evidence>
<dbReference type="GO" id="GO:0016653">
    <property type="term" value="F:oxidoreductase activity, acting on NAD(P)H, heme protein as acceptor"/>
    <property type="evidence" value="ECO:0007669"/>
    <property type="project" value="TreeGrafter"/>
</dbReference>
<feature type="transmembrane region" description="Helical" evidence="12">
    <location>
        <begin position="298"/>
        <end position="317"/>
    </location>
</feature>
<dbReference type="EMBL" id="PDUD01000030">
    <property type="protein sequence ID" value="PHN03682.1"/>
    <property type="molecule type" value="Genomic_DNA"/>
</dbReference>
<comment type="caution">
    <text evidence="13">The sequence shown here is derived from an EMBL/GenBank/DDBJ whole genome shotgun (WGS) entry which is preliminary data.</text>
</comment>
<dbReference type="HAMAP" id="MF_01665">
    <property type="entry name" value="HemeA_synth_type2"/>
    <property type="match status" value="1"/>
</dbReference>
<dbReference type="RefSeq" id="WP_099153010.1">
    <property type="nucleotide sequence ID" value="NZ_PDUD01000030.1"/>
</dbReference>
<dbReference type="InterPro" id="IPR023754">
    <property type="entry name" value="HemeA_Synthase_type2"/>
</dbReference>
<evidence type="ECO:0000256" key="7">
    <source>
        <dbReference type="ARBA" id="ARBA00023004"/>
    </source>
</evidence>
<protein>
    <submittedName>
        <fullName evidence="13">Heme A synthase</fullName>
    </submittedName>
</protein>
<dbReference type="GO" id="GO:0006784">
    <property type="term" value="P:heme A biosynthetic process"/>
    <property type="evidence" value="ECO:0007669"/>
    <property type="project" value="InterPro"/>
</dbReference>
<keyword evidence="9 12" id="KW-0472">Membrane</keyword>
<evidence type="ECO:0000256" key="3">
    <source>
        <dbReference type="ARBA" id="ARBA00022692"/>
    </source>
</evidence>
<dbReference type="Pfam" id="PF02628">
    <property type="entry name" value="COX15-CtaA"/>
    <property type="match status" value="1"/>
</dbReference>
<feature type="transmembrane region" description="Helical" evidence="12">
    <location>
        <begin position="269"/>
        <end position="286"/>
    </location>
</feature>
<dbReference type="OrthoDB" id="9793156at2"/>
<dbReference type="PANTHER" id="PTHR23289">
    <property type="entry name" value="CYTOCHROME C OXIDASE ASSEMBLY PROTEIN COX15"/>
    <property type="match status" value="1"/>
</dbReference>
<dbReference type="InterPro" id="IPR003780">
    <property type="entry name" value="COX15/CtaA_fam"/>
</dbReference>
<feature type="transmembrane region" description="Helical" evidence="12">
    <location>
        <begin position="127"/>
        <end position="150"/>
    </location>
</feature>
<keyword evidence="3 12" id="KW-0812">Transmembrane</keyword>
<reference evidence="13 14" key="1">
    <citation type="submission" date="2017-10" db="EMBL/GenBank/DDBJ databases">
        <title>The draft genome sequence of Lewinella nigricans NBRC 102662.</title>
        <authorList>
            <person name="Wang K."/>
        </authorList>
    </citation>
    <scope>NUCLEOTIDE SEQUENCE [LARGE SCALE GENOMIC DNA]</scope>
    <source>
        <strain evidence="13 14">NBRC 102662</strain>
    </source>
</reference>
<keyword evidence="7" id="KW-0408">Iron</keyword>
<dbReference type="Proteomes" id="UP000223913">
    <property type="component" value="Unassembled WGS sequence"/>
</dbReference>
<organism evidence="13 14">
    <name type="scientific">Flavilitoribacter nigricans (strain ATCC 23147 / DSM 23189 / NBRC 102662 / NCIMB 1420 / SS-2)</name>
    <name type="common">Lewinella nigricans</name>
    <dbReference type="NCBI Taxonomy" id="1122177"/>
    <lineage>
        <taxon>Bacteria</taxon>
        <taxon>Pseudomonadati</taxon>
        <taxon>Bacteroidota</taxon>
        <taxon>Saprospiria</taxon>
        <taxon>Saprospirales</taxon>
        <taxon>Lewinellaceae</taxon>
        <taxon>Flavilitoribacter</taxon>
    </lineage>
</organism>
<proteinExistence type="inferred from homology"/>
<evidence type="ECO:0000256" key="9">
    <source>
        <dbReference type="ARBA" id="ARBA00023136"/>
    </source>
</evidence>
<feature type="transmembrane region" description="Helical" evidence="12">
    <location>
        <begin position="194"/>
        <end position="215"/>
    </location>
</feature>
<evidence type="ECO:0000313" key="14">
    <source>
        <dbReference type="Proteomes" id="UP000223913"/>
    </source>
</evidence>
<evidence type="ECO:0000256" key="8">
    <source>
        <dbReference type="ARBA" id="ARBA00023133"/>
    </source>
</evidence>
<gene>
    <name evidence="13" type="ORF">CRP01_25870</name>
</gene>
<dbReference type="GO" id="GO:0016020">
    <property type="term" value="C:membrane"/>
    <property type="evidence" value="ECO:0007669"/>
    <property type="project" value="UniProtKB-SubCell"/>
</dbReference>
<evidence type="ECO:0000256" key="5">
    <source>
        <dbReference type="ARBA" id="ARBA00022989"/>
    </source>
</evidence>
<evidence type="ECO:0000256" key="10">
    <source>
        <dbReference type="ARBA" id="ARBA00044501"/>
    </source>
</evidence>
<comment type="cofactor">
    <cofactor evidence="1">
        <name>heme b</name>
        <dbReference type="ChEBI" id="CHEBI:60344"/>
    </cofactor>
</comment>
<evidence type="ECO:0000256" key="11">
    <source>
        <dbReference type="ARBA" id="ARBA00048044"/>
    </source>
</evidence>
<feature type="transmembrane region" description="Helical" evidence="12">
    <location>
        <begin position="12"/>
        <end position="32"/>
    </location>
</feature>
<dbReference type="GO" id="GO:0120547">
    <property type="term" value="F:heme A synthase activity"/>
    <property type="evidence" value="ECO:0007669"/>
    <property type="project" value="UniProtKB-EC"/>
</dbReference>
<keyword evidence="8" id="KW-0350">Heme biosynthesis</keyword>
<feature type="transmembrane region" description="Helical" evidence="12">
    <location>
        <begin position="162"/>
        <end position="182"/>
    </location>
</feature>
<comment type="catalytic activity">
    <reaction evidence="11">
        <text>Fe(II)-heme o + 2 A + H2O = Fe(II)-heme a + 2 AH2</text>
        <dbReference type="Rhea" id="RHEA:63388"/>
        <dbReference type="ChEBI" id="CHEBI:13193"/>
        <dbReference type="ChEBI" id="CHEBI:15377"/>
        <dbReference type="ChEBI" id="CHEBI:17499"/>
        <dbReference type="ChEBI" id="CHEBI:60530"/>
        <dbReference type="ChEBI" id="CHEBI:61715"/>
        <dbReference type="EC" id="1.17.99.9"/>
    </reaction>
    <physiologicalReaction direction="left-to-right" evidence="11">
        <dbReference type="Rhea" id="RHEA:63389"/>
    </physiologicalReaction>
</comment>
<keyword evidence="6" id="KW-0560">Oxidoreductase</keyword>
<feature type="transmembrane region" description="Helical" evidence="12">
    <location>
        <begin position="323"/>
        <end position="345"/>
    </location>
</feature>
<comment type="pathway">
    <text evidence="10">Porphyrin-containing compound metabolism; heme A biosynthesis; heme A from heme O: step 1/1.</text>
</comment>
<evidence type="ECO:0000256" key="1">
    <source>
        <dbReference type="ARBA" id="ARBA00001970"/>
    </source>
</evidence>
<keyword evidence="5 12" id="KW-1133">Transmembrane helix</keyword>
<feature type="transmembrane region" description="Helical" evidence="12">
    <location>
        <begin position="97"/>
        <end position="115"/>
    </location>
</feature>
<name>A0A2D0N569_FLAN2</name>
<evidence type="ECO:0000256" key="4">
    <source>
        <dbReference type="ARBA" id="ARBA00022723"/>
    </source>
</evidence>
<dbReference type="GO" id="GO:0046872">
    <property type="term" value="F:metal ion binding"/>
    <property type="evidence" value="ECO:0007669"/>
    <property type="project" value="UniProtKB-KW"/>
</dbReference>
<evidence type="ECO:0000256" key="2">
    <source>
        <dbReference type="ARBA" id="ARBA00004141"/>
    </source>
</evidence>
<dbReference type="AlphaFoldDB" id="A0A2D0N569"/>
<accession>A0A2D0N569</accession>
<evidence type="ECO:0000313" key="13">
    <source>
        <dbReference type="EMBL" id="PHN03682.1"/>
    </source>
</evidence>
<evidence type="ECO:0000256" key="6">
    <source>
        <dbReference type="ARBA" id="ARBA00023002"/>
    </source>
</evidence>
<keyword evidence="14" id="KW-1185">Reference proteome</keyword>
<comment type="subcellular location">
    <subcellularLocation>
        <location evidence="2">Membrane</location>
        <topology evidence="2">Multi-pass membrane protein</topology>
    </subcellularLocation>
</comment>
<keyword evidence="4" id="KW-0479">Metal-binding</keyword>
<sequence>MAHTSFKYKKAVKVWLIIGLVMIFFQVVIGGVTRLTGSGLSITKWEIVTGTVPPLNHAQWQEEFELYQQTPQYQKINEGMSLSDFKFIYFWEYFHRLWARSMGFVFLFPFLFFWAKGWIDKPLMRRLGVTVLLAAVVASFGWIMVASGLVDRPWVNAYKLTIHLSLALILFSYLLWTTYLVVFPEKRVIHNKLLKSVSGLIIVILSVQIILGGIMSGMKAGLFYPSWPDMNGSYLPAVLLNSAEWNVDNFVHYDSGPFMAALIQFLHRNTAYLLTIIVLWFSYRAFQVRETKLFRTSIYLLVSMLIIQVLLGIFTLINCVGNVPVGLGVMHQAGALLLLTIVLFVRYQMRPGKV</sequence>
<dbReference type="PANTHER" id="PTHR23289:SF2">
    <property type="entry name" value="CYTOCHROME C OXIDASE ASSEMBLY PROTEIN COX15 HOMOLOG"/>
    <property type="match status" value="1"/>
</dbReference>